<protein>
    <submittedName>
        <fullName evidence="2">Uncharacterized protein</fullName>
    </submittedName>
</protein>
<feature type="region of interest" description="Disordered" evidence="1">
    <location>
        <begin position="119"/>
        <end position="143"/>
    </location>
</feature>
<feature type="compositionally biased region" description="Basic residues" evidence="1">
    <location>
        <begin position="133"/>
        <end position="143"/>
    </location>
</feature>
<evidence type="ECO:0000313" key="3">
    <source>
        <dbReference type="Proteomes" id="UP001066276"/>
    </source>
</evidence>
<feature type="region of interest" description="Disordered" evidence="1">
    <location>
        <begin position="1"/>
        <end position="36"/>
    </location>
</feature>
<sequence length="143" mass="15482">MGAAASDSPTTGRGPERLLSERSSSHGEQGEHGGLRRSRSALGRFLFRFLWAWQVTVAERAAGCSCKHTDVCAAISETRGSLEDSGGTGPRWSCAGPLKAWREFPFGGIAAAVAAERAEQQPKSCGWESNPKRIQRREPGRKR</sequence>
<dbReference type="Proteomes" id="UP001066276">
    <property type="component" value="Chromosome 4_1"/>
</dbReference>
<name>A0AAV7T540_PLEWA</name>
<keyword evidence="3" id="KW-1185">Reference proteome</keyword>
<feature type="compositionally biased region" description="Basic and acidic residues" evidence="1">
    <location>
        <begin position="14"/>
        <end position="34"/>
    </location>
</feature>
<evidence type="ECO:0000313" key="2">
    <source>
        <dbReference type="EMBL" id="KAJ1171588.1"/>
    </source>
</evidence>
<comment type="caution">
    <text evidence="2">The sequence shown here is derived from an EMBL/GenBank/DDBJ whole genome shotgun (WGS) entry which is preliminary data.</text>
</comment>
<dbReference type="AlphaFoldDB" id="A0AAV7T540"/>
<gene>
    <name evidence="2" type="ORF">NDU88_003449</name>
</gene>
<reference evidence="2" key="1">
    <citation type="journal article" date="2022" name="bioRxiv">
        <title>Sequencing and chromosome-scale assembly of the giantPleurodeles waltlgenome.</title>
        <authorList>
            <person name="Brown T."/>
            <person name="Elewa A."/>
            <person name="Iarovenko S."/>
            <person name="Subramanian E."/>
            <person name="Araus A.J."/>
            <person name="Petzold A."/>
            <person name="Susuki M."/>
            <person name="Suzuki K.-i.T."/>
            <person name="Hayashi T."/>
            <person name="Toyoda A."/>
            <person name="Oliveira C."/>
            <person name="Osipova E."/>
            <person name="Leigh N.D."/>
            <person name="Simon A."/>
            <person name="Yun M.H."/>
        </authorList>
    </citation>
    <scope>NUCLEOTIDE SEQUENCE</scope>
    <source>
        <strain evidence="2">20211129_DDA</strain>
        <tissue evidence="2">Liver</tissue>
    </source>
</reference>
<organism evidence="2 3">
    <name type="scientific">Pleurodeles waltl</name>
    <name type="common">Iberian ribbed newt</name>
    <dbReference type="NCBI Taxonomy" id="8319"/>
    <lineage>
        <taxon>Eukaryota</taxon>
        <taxon>Metazoa</taxon>
        <taxon>Chordata</taxon>
        <taxon>Craniata</taxon>
        <taxon>Vertebrata</taxon>
        <taxon>Euteleostomi</taxon>
        <taxon>Amphibia</taxon>
        <taxon>Batrachia</taxon>
        <taxon>Caudata</taxon>
        <taxon>Salamandroidea</taxon>
        <taxon>Salamandridae</taxon>
        <taxon>Pleurodelinae</taxon>
        <taxon>Pleurodeles</taxon>
    </lineage>
</organism>
<accession>A0AAV7T540</accession>
<dbReference type="EMBL" id="JANPWB010000007">
    <property type="protein sequence ID" value="KAJ1171588.1"/>
    <property type="molecule type" value="Genomic_DNA"/>
</dbReference>
<evidence type="ECO:0000256" key="1">
    <source>
        <dbReference type="SAM" id="MobiDB-lite"/>
    </source>
</evidence>
<proteinExistence type="predicted"/>